<keyword evidence="1" id="KW-0812">Transmembrane</keyword>
<keyword evidence="1" id="KW-0472">Membrane</keyword>
<protein>
    <submittedName>
        <fullName evidence="2">Uncharacterized protein</fullName>
    </submittedName>
</protein>
<dbReference type="EMBL" id="UINC01058401">
    <property type="protein sequence ID" value="SVB80623.1"/>
    <property type="molecule type" value="Genomic_DNA"/>
</dbReference>
<dbReference type="AlphaFoldDB" id="A0A382H1G3"/>
<reference evidence="2" key="1">
    <citation type="submission" date="2018-05" db="EMBL/GenBank/DDBJ databases">
        <authorList>
            <person name="Lanie J.A."/>
            <person name="Ng W.-L."/>
            <person name="Kazmierczak K.M."/>
            <person name="Andrzejewski T.M."/>
            <person name="Davidsen T.M."/>
            <person name="Wayne K.J."/>
            <person name="Tettelin H."/>
            <person name="Glass J.I."/>
            <person name="Rusch D."/>
            <person name="Podicherti R."/>
            <person name="Tsui H.-C.T."/>
            <person name="Winkler M.E."/>
        </authorList>
    </citation>
    <scope>NUCLEOTIDE SEQUENCE</scope>
</reference>
<feature type="non-terminal residue" evidence="2">
    <location>
        <position position="61"/>
    </location>
</feature>
<gene>
    <name evidence="2" type="ORF">METZ01_LOCUS233477</name>
</gene>
<evidence type="ECO:0000313" key="2">
    <source>
        <dbReference type="EMBL" id="SVB80623.1"/>
    </source>
</evidence>
<name>A0A382H1G3_9ZZZZ</name>
<proteinExistence type="predicted"/>
<feature type="transmembrane region" description="Helical" evidence="1">
    <location>
        <begin position="35"/>
        <end position="56"/>
    </location>
</feature>
<accession>A0A382H1G3</accession>
<sequence length="61" mass="6712">MDSLPSQSGISNNDTRLLYHPNPMPCLAVGSHRTYALFADLLTYILCLGGMLLVPLHQQGR</sequence>
<evidence type="ECO:0000256" key="1">
    <source>
        <dbReference type="SAM" id="Phobius"/>
    </source>
</evidence>
<organism evidence="2">
    <name type="scientific">marine metagenome</name>
    <dbReference type="NCBI Taxonomy" id="408172"/>
    <lineage>
        <taxon>unclassified sequences</taxon>
        <taxon>metagenomes</taxon>
        <taxon>ecological metagenomes</taxon>
    </lineage>
</organism>
<keyword evidence="1" id="KW-1133">Transmembrane helix</keyword>